<dbReference type="AlphaFoldDB" id="A0A4Z0BPD4"/>
<keyword evidence="2" id="KW-1185">Reference proteome</keyword>
<reference evidence="1 2" key="1">
    <citation type="submission" date="2019-03" db="EMBL/GenBank/DDBJ databases">
        <title>Ramlibacter rhizophilus CCTCC AB2015357, whole genome shotgun sequence.</title>
        <authorList>
            <person name="Zhang X."/>
            <person name="Feng G."/>
            <person name="Zhu H."/>
        </authorList>
    </citation>
    <scope>NUCLEOTIDE SEQUENCE [LARGE SCALE GENOMIC DNA]</scope>
    <source>
        <strain evidence="1 2">CCTCC AB2015357</strain>
    </source>
</reference>
<protein>
    <submittedName>
        <fullName evidence="1">Uncharacterized protein</fullName>
    </submittedName>
</protein>
<sequence>MHSPLAQAFGTAGQPKGDDEWFMTLGGVSSHARETLVAGRQWNERHESFALERRVAGIPWNGAADRLWQVRYVAATLEDSRSLWGSYAGVALMREVAHTGTWRLHAGAYSSLYYKSTSWRGTMKLVPAVLPTLSLTDQRSGFGVNLAWVPPVNWAGRDTISTVLLQFNYRIEQ</sequence>
<dbReference type="Gene3D" id="2.40.160.20">
    <property type="match status" value="1"/>
</dbReference>
<dbReference type="EMBL" id="SMLL01000004">
    <property type="protein sequence ID" value="TFY99914.1"/>
    <property type="molecule type" value="Genomic_DNA"/>
</dbReference>
<dbReference type="RefSeq" id="WP_135285456.1">
    <property type="nucleotide sequence ID" value="NZ_SMLL01000004.1"/>
</dbReference>
<dbReference type="Proteomes" id="UP000297564">
    <property type="component" value="Unassembled WGS sequence"/>
</dbReference>
<proteinExistence type="predicted"/>
<dbReference type="OrthoDB" id="9994070at2"/>
<name>A0A4Z0BPD4_9BURK</name>
<evidence type="ECO:0000313" key="2">
    <source>
        <dbReference type="Proteomes" id="UP000297564"/>
    </source>
</evidence>
<organism evidence="1 2">
    <name type="scientific">Ramlibacter rhizophilus</name>
    <dbReference type="NCBI Taxonomy" id="1781167"/>
    <lineage>
        <taxon>Bacteria</taxon>
        <taxon>Pseudomonadati</taxon>
        <taxon>Pseudomonadota</taxon>
        <taxon>Betaproteobacteria</taxon>
        <taxon>Burkholderiales</taxon>
        <taxon>Comamonadaceae</taxon>
        <taxon>Ramlibacter</taxon>
    </lineage>
</organism>
<gene>
    <name evidence="1" type="ORF">EZ242_12325</name>
</gene>
<comment type="caution">
    <text evidence="1">The sequence shown here is derived from an EMBL/GenBank/DDBJ whole genome shotgun (WGS) entry which is preliminary data.</text>
</comment>
<evidence type="ECO:0000313" key="1">
    <source>
        <dbReference type="EMBL" id="TFY99914.1"/>
    </source>
</evidence>
<accession>A0A4Z0BPD4</accession>